<dbReference type="Proteomes" id="UP000266841">
    <property type="component" value="Unassembled WGS sequence"/>
</dbReference>
<evidence type="ECO:0000313" key="2">
    <source>
        <dbReference type="EMBL" id="EJK63425.1"/>
    </source>
</evidence>
<dbReference type="EMBL" id="AGNL01018258">
    <property type="protein sequence ID" value="EJK63425.1"/>
    <property type="molecule type" value="Genomic_DNA"/>
</dbReference>
<keyword evidence="3" id="KW-1185">Reference proteome</keyword>
<reference evidence="2 3" key="1">
    <citation type="journal article" date="2012" name="Genome Biol.">
        <title>Genome and low-iron response of an oceanic diatom adapted to chronic iron limitation.</title>
        <authorList>
            <person name="Lommer M."/>
            <person name="Specht M."/>
            <person name="Roy A.S."/>
            <person name="Kraemer L."/>
            <person name="Andreson R."/>
            <person name="Gutowska M.A."/>
            <person name="Wolf J."/>
            <person name="Bergner S.V."/>
            <person name="Schilhabel M.B."/>
            <person name="Klostermeier U.C."/>
            <person name="Beiko R.G."/>
            <person name="Rosenstiel P."/>
            <person name="Hippler M."/>
            <person name="Laroche J."/>
        </authorList>
    </citation>
    <scope>NUCLEOTIDE SEQUENCE [LARGE SCALE GENOMIC DNA]</scope>
    <source>
        <strain evidence="2 3">CCMP1005</strain>
    </source>
</reference>
<accession>K0SDG1</accession>
<feature type="region of interest" description="Disordered" evidence="1">
    <location>
        <begin position="1"/>
        <end position="39"/>
    </location>
</feature>
<feature type="compositionally biased region" description="Basic residues" evidence="1">
    <location>
        <begin position="1"/>
        <end position="13"/>
    </location>
</feature>
<organism evidence="2 3">
    <name type="scientific">Thalassiosira oceanica</name>
    <name type="common">Marine diatom</name>
    <dbReference type="NCBI Taxonomy" id="159749"/>
    <lineage>
        <taxon>Eukaryota</taxon>
        <taxon>Sar</taxon>
        <taxon>Stramenopiles</taxon>
        <taxon>Ochrophyta</taxon>
        <taxon>Bacillariophyta</taxon>
        <taxon>Coscinodiscophyceae</taxon>
        <taxon>Thalassiosirophycidae</taxon>
        <taxon>Thalassiosirales</taxon>
        <taxon>Thalassiosiraceae</taxon>
        <taxon>Thalassiosira</taxon>
    </lineage>
</organism>
<name>K0SDG1_THAOC</name>
<sequence length="102" mass="11024">MSEHKQHSRRKKIRDIAAPSAASAGTEAPLGVSRSCPSSLRPCGVVYGGVEAIDFRGLAHRNPLGGGSGQLRGDPPQRPADVELHIPRRRVAGRWRRVAKLQ</sequence>
<dbReference type="AlphaFoldDB" id="K0SDG1"/>
<comment type="caution">
    <text evidence="2">The sequence shown here is derived from an EMBL/GenBank/DDBJ whole genome shotgun (WGS) entry which is preliminary data.</text>
</comment>
<proteinExistence type="predicted"/>
<gene>
    <name evidence="2" type="ORF">THAOC_15913</name>
</gene>
<evidence type="ECO:0000313" key="3">
    <source>
        <dbReference type="Proteomes" id="UP000266841"/>
    </source>
</evidence>
<protein>
    <submittedName>
        <fullName evidence="2">Uncharacterized protein</fullName>
    </submittedName>
</protein>
<evidence type="ECO:0000256" key="1">
    <source>
        <dbReference type="SAM" id="MobiDB-lite"/>
    </source>
</evidence>
<feature type="region of interest" description="Disordered" evidence="1">
    <location>
        <begin position="59"/>
        <end position="86"/>
    </location>
</feature>